<dbReference type="Gene3D" id="3.40.1090.10">
    <property type="entry name" value="Cytosolic phospholipase A2 catalytic domain"/>
    <property type="match status" value="1"/>
</dbReference>
<evidence type="ECO:0000256" key="1">
    <source>
        <dbReference type="ARBA" id="ARBA00023098"/>
    </source>
</evidence>
<dbReference type="EMBL" id="CP000848">
    <property type="protein sequence ID" value="ABV75607.1"/>
    <property type="molecule type" value="Genomic_DNA"/>
</dbReference>
<dbReference type="PROSITE" id="PS51635">
    <property type="entry name" value="PNPLA"/>
    <property type="match status" value="1"/>
</dbReference>
<dbReference type="GO" id="GO:0006629">
    <property type="term" value="P:lipid metabolic process"/>
    <property type="evidence" value="ECO:0007669"/>
    <property type="project" value="UniProtKB-KW"/>
</dbReference>
<dbReference type="HOGENOM" id="CLU_2059635_0_0_5"/>
<gene>
    <name evidence="4" type="ordered locus">A1G_00055</name>
</gene>
<feature type="domain" description="PNPLA" evidence="3">
    <location>
        <begin position="1"/>
        <end position="66"/>
    </location>
</feature>
<keyword evidence="1" id="KW-0443">Lipid metabolism</keyword>
<dbReference type="Pfam" id="PF01734">
    <property type="entry name" value="Patatin"/>
    <property type="match status" value="1"/>
</dbReference>
<comment type="caution">
    <text evidence="2">Lacks conserved residue(s) required for the propagation of feature annotation.</text>
</comment>
<proteinExistence type="predicted"/>
<keyword evidence="4" id="KW-0378">Hydrolase</keyword>
<dbReference type="InterPro" id="IPR002641">
    <property type="entry name" value="PNPLA_dom"/>
</dbReference>
<dbReference type="GO" id="GO:0016787">
    <property type="term" value="F:hydrolase activity"/>
    <property type="evidence" value="ECO:0007669"/>
    <property type="project" value="UniProtKB-KW"/>
</dbReference>
<sequence length="119" mass="13698">MCTNLSTQFPEILSYENAPDEKVVKFVYASGAFPIYFQPVQKTVQEVVSTYVDGGVTNNYLVEMFDDKIAARSLPQTDNKNYKTLGFKPINKEILEAYQNGTELNSLWILLMLWINYMH</sequence>
<evidence type="ECO:0000313" key="5">
    <source>
        <dbReference type="Proteomes" id="UP000006832"/>
    </source>
</evidence>
<organism evidence="4 5">
    <name type="scientific">Rickettsia rickettsii (strain Sheila Smith)</name>
    <dbReference type="NCBI Taxonomy" id="392021"/>
    <lineage>
        <taxon>Bacteria</taxon>
        <taxon>Pseudomonadati</taxon>
        <taxon>Pseudomonadota</taxon>
        <taxon>Alphaproteobacteria</taxon>
        <taxon>Rickettsiales</taxon>
        <taxon>Rickettsiaceae</taxon>
        <taxon>Rickettsieae</taxon>
        <taxon>Rickettsia</taxon>
        <taxon>spotted fever group</taxon>
    </lineage>
</organism>
<dbReference type="AlphaFoldDB" id="A0A0H3AVY9"/>
<accession>A0A0H3AVY9</accession>
<dbReference type="Proteomes" id="UP000006832">
    <property type="component" value="Chromosome"/>
</dbReference>
<evidence type="ECO:0000256" key="2">
    <source>
        <dbReference type="PROSITE-ProRule" id="PRU01161"/>
    </source>
</evidence>
<evidence type="ECO:0000313" key="4">
    <source>
        <dbReference type="EMBL" id="ABV75607.1"/>
    </source>
</evidence>
<dbReference type="KEGG" id="rri:A1G_00055"/>
<dbReference type="SUPFAM" id="SSF52151">
    <property type="entry name" value="FabD/lysophospholipase-like"/>
    <property type="match status" value="1"/>
</dbReference>
<name>A0A0H3AVY9_RICRS</name>
<evidence type="ECO:0000259" key="3">
    <source>
        <dbReference type="PROSITE" id="PS51635"/>
    </source>
</evidence>
<feature type="short sequence motif" description="DGA/G" evidence="2">
    <location>
        <begin position="53"/>
        <end position="55"/>
    </location>
</feature>
<reference evidence="5" key="1">
    <citation type="submission" date="2007-09" db="EMBL/GenBank/DDBJ databases">
        <title>Complete genome sequence of Rickettsia rickettsii.</title>
        <authorList>
            <person name="Madan A."/>
            <person name="Fahey J."/>
            <person name="Helton E."/>
            <person name="Ketteman M."/>
            <person name="Madan A."/>
            <person name="Rodrigues S."/>
            <person name="Sanchez A."/>
            <person name="Dasch G."/>
            <person name="Eremeeva M."/>
        </authorList>
    </citation>
    <scope>NUCLEOTIDE SEQUENCE [LARGE SCALE GENOMIC DNA]</scope>
    <source>
        <strain evidence="5">Sheila Smith</strain>
    </source>
</reference>
<dbReference type="InterPro" id="IPR016035">
    <property type="entry name" value="Acyl_Trfase/lysoPLipase"/>
</dbReference>
<protein>
    <submittedName>
        <fullName evidence="4">Predicted esterase of the alpha-beta hydrolase superfamily protein</fullName>
    </submittedName>
</protein>